<accession>A0A4D6KM29</accession>
<evidence type="ECO:0000313" key="3">
    <source>
        <dbReference type="EMBL" id="QCD79118.1"/>
    </source>
</evidence>
<reference evidence="2 4" key="1">
    <citation type="submission" date="2019-04" db="EMBL/GenBank/DDBJ databases">
        <title>An improved genome assembly and genetic linkage map for asparagus bean, Vigna unguiculata ssp. sesquipedialis.</title>
        <authorList>
            <person name="Xia Q."/>
            <person name="Zhang R."/>
            <person name="Dong Y."/>
        </authorList>
    </citation>
    <scope>NUCLEOTIDE SEQUENCE [LARGE SCALE GENOMIC DNA]</scope>
    <source>
        <tissue evidence="2">Leaf</tissue>
    </source>
</reference>
<dbReference type="AlphaFoldDB" id="A0A4D6KM29"/>
<gene>
    <name evidence="2" type="ORF">DEO72_LG1g2755</name>
    <name evidence="3" type="ORF">DEO72_LG1g2757</name>
</gene>
<keyword evidence="4" id="KW-1185">Reference proteome</keyword>
<sequence length="63" mass="7568">MEVGRQAALTEVQAASTEVRRRRRHQGATTSMRDKDFRRGPLWYFRMSSSWFVVRQQRRLVVQ</sequence>
<evidence type="ECO:0000313" key="2">
    <source>
        <dbReference type="EMBL" id="QCD79116.1"/>
    </source>
</evidence>
<proteinExistence type="predicted"/>
<evidence type="ECO:0000256" key="1">
    <source>
        <dbReference type="SAM" id="MobiDB-lite"/>
    </source>
</evidence>
<dbReference type="EMBL" id="CP039345">
    <property type="protein sequence ID" value="QCD79118.1"/>
    <property type="molecule type" value="Genomic_DNA"/>
</dbReference>
<name>A0A4D6KM29_VIGUN</name>
<protein>
    <submittedName>
        <fullName evidence="2">Uncharacterized protein</fullName>
    </submittedName>
</protein>
<dbReference type="Proteomes" id="UP000501690">
    <property type="component" value="Linkage Group LG1"/>
</dbReference>
<dbReference type="EMBL" id="CP039345">
    <property type="protein sequence ID" value="QCD79116.1"/>
    <property type="molecule type" value="Genomic_DNA"/>
</dbReference>
<organism evidence="2 4">
    <name type="scientific">Vigna unguiculata</name>
    <name type="common">Cowpea</name>
    <dbReference type="NCBI Taxonomy" id="3917"/>
    <lineage>
        <taxon>Eukaryota</taxon>
        <taxon>Viridiplantae</taxon>
        <taxon>Streptophyta</taxon>
        <taxon>Embryophyta</taxon>
        <taxon>Tracheophyta</taxon>
        <taxon>Spermatophyta</taxon>
        <taxon>Magnoliopsida</taxon>
        <taxon>eudicotyledons</taxon>
        <taxon>Gunneridae</taxon>
        <taxon>Pentapetalae</taxon>
        <taxon>rosids</taxon>
        <taxon>fabids</taxon>
        <taxon>Fabales</taxon>
        <taxon>Fabaceae</taxon>
        <taxon>Papilionoideae</taxon>
        <taxon>50 kb inversion clade</taxon>
        <taxon>NPAAA clade</taxon>
        <taxon>indigoferoid/millettioid clade</taxon>
        <taxon>Phaseoleae</taxon>
        <taxon>Vigna</taxon>
    </lineage>
</organism>
<feature type="region of interest" description="Disordered" evidence="1">
    <location>
        <begin position="1"/>
        <end position="32"/>
    </location>
</feature>
<evidence type="ECO:0000313" key="4">
    <source>
        <dbReference type="Proteomes" id="UP000501690"/>
    </source>
</evidence>